<dbReference type="InterPro" id="IPR005629">
    <property type="entry name" value="Skn1/Kre6/Sbg1"/>
</dbReference>
<evidence type="ECO:0000256" key="9">
    <source>
        <dbReference type="SAM" id="MobiDB-lite"/>
    </source>
</evidence>
<dbReference type="RefSeq" id="XP_066830834.1">
    <property type="nucleotide sequence ID" value="XM_066974056.1"/>
</dbReference>
<feature type="compositionally biased region" description="Low complexity" evidence="9">
    <location>
        <begin position="24"/>
        <end position="37"/>
    </location>
</feature>
<dbReference type="Proteomes" id="UP001497383">
    <property type="component" value="Chromosome 4"/>
</dbReference>
<evidence type="ECO:0000256" key="10">
    <source>
        <dbReference type="SAM" id="Phobius"/>
    </source>
</evidence>
<feature type="region of interest" description="Disordered" evidence="9">
    <location>
        <begin position="1"/>
        <end position="40"/>
    </location>
</feature>
<dbReference type="Gene3D" id="2.60.120.200">
    <property type="match status" value="1"/>
</dbReference>
<evidence type="ECO:0000256" key="8">
    <source>
        <dbReference type="ARBA" id="ARBA00023316"/>
    </source>
</evidence>
<keyword evidence="3 10" id="KW-0812">Transmembrane</keyword>
<comment type="subcellular location">
    <subcellularLocation>
        <location evidence="1">Membrane</location>
        <topology evidence="1">Single-pass type II membrane protein</topology>
    </subcellularLocation>
</comment>
<feature type="compositionally biased region" description="Basic and acidic residues" evidence="9">
    <location>
        <begin position="1"/>
        <end position="14"/>
    </location>
</feature>
<keyword evidence="13" id="KW-1185">Reference proteome</keyword>
<dbReference type="PANTHER" id="PTHR31361:SF1">
    <property type="entry name" value="BETA-GLUCAN SYNTHESIS-ASSOCIATED PROTEIN KRE6-RELATED"/>
    <property type="match status" value="1"/>
</dbReference>
<evidence type="ECO:0000259" key="11">
    <source>
        <dbReference type="PROSITE" id="PS51762"/>
    </source>
</evidence>
<evidence type="ECO:0000256" key="4">
    <source>
        <dbReference type="ARBA" id="ARBA00022968"/>
    </source>
</evidence>
<organism evidence="12 13">
    <name type="scientific">Lodderomyces beijingensis</name>
    <dbReference type="NCBI Taxonomy" id="1775926"/>
    <lineage>
        <taxon>Eukaryota</taxon>
        <taxon>Fungi</taxon>
        <taxon>Dikarya</taxon>
        <taxon>Ascomycota</taxon>
        <taxon>Saccharomycotina</taxon>
        <taxon>Pichiomycetes</taxon>
        <taxon>Debaryomycetaceae</taxon>
        <taxon>Candida/Lodderomyces clade</taxon>
        <taxon>Lodderomyces</taxon>
    </lineage>
</organism>
<proteinExistence type="inferred from homology"/>
<gene>
    <name evidence="12" type="ORF">LODBEIA_P38960</name>
</gene>
<evidence type="ECO:0000256" key="7">
    <source>
        <dbReference type="ARBA" id="ARBA00023180"/>
    </source>
</evidence>
<evidence type="ECO:0000256" key="3">
    <source>
        <dbReference type="ARBA" id="ARBA00022692"/>
    </source>
</evidence>
<feature type="transmembrane region" description="Helical" evidence="10">
    <location>
        <begin position="106"/>
        <end position="131"/>
    </location>
</feature>
<dbReference type="InterPro" id="IPR013320">
    <property type="entry name" value="ConA-like_dom_sf"/>
</dbReference>
<dbReference type="PANTHER" id="PTHR31361">
    <property type="entry name" value="BETA-GLUCAN SYNTHESIS-ASSOCIATED PROTEIN KRE6-RELATED"/>
    <property type="match status" value="1"/>
</dbReference>
<evidence type="ECO:0000313" key="13">
    <source>
        <dbReference type="Proteomes" id="UP001497383"/>
    </source>
</evidence>
<dbReference type="PROSITE" id="PS51762">
    <property type="entry name" value="GH16_2"/>
    <property type="match status" value="1"/>
</dbReference>
<dbReference type="EMBL" id="OZ022408">
    <property type="protein sequence ID" value="CAK9439796.1"/>
    <property type="molecule type" value="Genomic_DNA"/>
</dbReference>
<dbReference type="Pfam" id="PF03935">
    <property type="entry name" value="SKN1_KRE6_Sbg1"/>
    <property type="match status" value="1"/>
</dbReference>
<dbReference type="SUPFAM" id="SSF49899">
    <property type="entry name" value="Concanavalin A-like lectins/glucanases"/>
    <property type="match status" value="1"/>
</dbReference>
<feature type="domain" description="GH16" evidence="11">
    <location>
        <begin position="160"/>
        <end position="501"/>
    </location>
</feature>
<protein>
    <recommendedName>
        <fullName evidence="11">GH16 domain-containing protein</fullName>
    </recommendedName>
</protein>
<comment type="similarity">
    <text evidence="2">Belongs to the SKN1/KRE6 family.</text>
</comment>
<evidence type="ECO:0000313" key="12">
    <source>
        <dbReference type="EMBL" id="CAK9439796.1"/>
    </source>
</evidence>
<keyword evidence="8" id="KW-0961">Cell wall biogenesis/degradation</keyword>
<keyword evidence="7" id="KW-0325">Glycoprotein</keyword>
<keyword evidence="6 10" id="KW-0472">Membrane</keyword>
<evidence type="ECO:0000256" key="5">
    <source>
        <dbReference type="ARBA" id="ARBA00022989"/>
    </source>
</evidence>
<dbReference type="InterPro" id="IPR000757">
    <property type="entry name" value="Beta-glucanase-like"/>
</dbReference>
<keyword evidence="5 10" id="KW-1133">Transmembrane helix</keyword>
<evidence type="ECO:0000256" key="6">
    <source>
        <dbReference type="ARBA" id="ARBA00023136"/>
    </source>
</evidence>
<name>A0ABP0ZNG3_9ASCO</name>
<reference evidence="12 13" key="1">
    <citation type="submission" date="2024-03" db="EMBL/GenBank/DDBJ databases">
        <authorList>
            <person name="Brejova B."/>
        </authorList>
    </citation>
    <scope>NUCLEOTIDE SEQUENCE [LARGE SCALE GENOMIC DNA]</scope>
    <source>
        <strain evidence="12 13">CBS 14171</strain>
    </source>
</reference>
<keyword evidence="4" id="KW-0735">Signal-anchor</keyword>
<dbReference type="GeneID" id="92209092"/>
<evidence type="ECO:0000256" key="2">
    <source>
        <dbReference type="ARBA" id="ARBA00010962"/>
    </source>
</evidence>
<sequence>MVNRDSPKQLRESPDSTSTSLVSTAQTATEQTYTPPTTLDPRFFQPFGNGKFDYLEEPGYYLDEALLQTKSEDVQVVREVVAHASSSPPMRSRYWRLPFCKSNWRFLVAVLVVTTVFAAACAYAITASIMLNNPMRNGHRLEKLTNRTYTQLKAIRTNLVDPDSPVLPAKSSWTLVFSDEFNVENRTFAEYEDQFFTAVDLYYQATQDLEYYSPSMVTTRDGCLEITFDKHKVGQQSYVSGMVQSWNKLCFNKQARVEISVQMPRSVENGLWPAVWSLGNLARPGYLASSDGVWPYTYDECDVGILPNQSTANSGMSYLPGQRLSSCTCFGEDHPSLGVGRGAPEIDIMEGLYHGNKYWGVQTVQVAPFDEWWRPDYRFVDIANVNNTMVRQDVGTVYQESISLETPVEIDGFIRFAMEYDTKGGGYVRFAINDVETFTLKGEALHGNQWIGHRQISREPMSLIFNMGLSRVWNPALSLRRLDLPAKFLVDYVRVYQPRDQVSLTCDPEDYPTSQYIRDHMRAYVDSSLHDWKEAGFAFPRNSIADSCPCPGRVFSRNWE</sequence>
<evidence type="ECO:0000256" key="1">
    <source>
        <dbReference type="ARBA" id="ARBA00004606"/>
    </source>
</evidence>
<accession>A0ABP0ZNG3</accession>